<reference evidence="2 3" key="1">
    <citation type="submission" date="2018-02" db="EMBL/GenBank/DDBJ databases">
        <title>Comparative analysis of genomes of three Brevibacillus laterosporus strains producers of potent antimicrobials isolated from silage.</title>
        <authorList>
            <person name="Kojic M."/>
            <person name="Miljkovic M."/>
            <person name="Studholme D."/>
            <person name="Filipic B."/>
        </authorList>
    </citation>
    <scope>NUCLEOTIDE SEQUENCE [LARGE SCALE GENOMIC DNA]</scope>
    <source>
        <strain evidence="2 3">BGSP11</strain>
    </source>
</reference>
<organism evidence="2 3">
    <name type="scientific">Brevibacillus laterosporus</name>
    <name type="common">Bacillus laterosporus</name>
    <dbReference type="NCBI Taxonomy" id="1465"/>
    <lineage>
        <taxon>Bacteria</taxon>
        <taxon>Bacillati</taxon>
        <taxon>Bacillota</taxon>
        <taxon>Bacilli</taxon>
        <taxon>Bacillales</taxon>
        <taxon>Paenibacillaceae</taxon>
        <taxon>Brevibacillus</taxon>
    </lineage>
</organism>
<dbReference type="Proteomes" id="UP000239759">
    <property type="component" value="Unassembled WGS sequence"/>
</dbReference>
<dbReference type="AlphaFoldDB" id="A0AAP8U3N4"/>
<dbReference type="EMBL" id="PRKQ01000028">
    <property type="protein sequence ID" value="PPA93236.1"/>
    <property type="molecule type" value="Genomic_DNA"/>
</dbReference>
<comment type="caution">
    <text evidence="2">The sequence shown here is derived from an EMBL/GenBank/DDBJ whole genome shotgun (WGS) entry which is preliminary data.</text>
</comment>
<name>A0AAP8U3N4_BRELA</name>
<evidence type="ECO:0000256" key="1">
    <source>
        <dbReference type="SAM" id="Phobius"/>
    </source>
</evidence>
<protein>
    <submittedName>
        <fullName evidence="2">Uncharacterized protein</fullName>
    </submittedName>
</protein>
<sequence length="93" mass="11077">MVIFKKFWFWLGIVSIIVCLNDFYGNDQKHILLIGLNPLLDYMVYKESFRDWIINDNQIEGKILLGGYVIHFVSYILLGILIDLLFFFNKQKK</sequence>
<accession>A0AAP8U3N4</accession>
<keyword evidence="1" id="KW-1133">Transmembrane helix</keyword>
<keyword evidence="1" id="KW-0812">Transmembrane</keyword>
<proteinExistence type="predicted"/>
<evidence type="ECO:0000313" key="2">
    <source>
        <dbReference type="EMBL" id="PPA93236.1"/>
    </source>
</evidence>
<feature type="transmembrane region" description="Helical" evidence="1">
    <location>
        <begin position="68"/>
        <end position="88"/>
    </location>
</feature>
<evidence type="ECO:0000313" key="3">
    <source>
        <dbReference type="Proteomes" id="UP000239759"/>
    </source>
</evidence>
<gene>
    <name evidence="2" type="ORF">C4A77_19365</name>
</gene>
<feature type="transmembrane region" description="Helical" evidence="1">
    <location>
        <begin position="7"/>
        <end position="24"/>
    </location>
</feature>
<keyword evidence="1" id="KW-0472">Membrane</keyword>